<feature type="region of interest" description="Disordered" evidence="1">
    <location>
        <begin position="1"/>
        <end position="20"/>
    </location>
</feature>
<keyword evidence="3" id="KW-1185">Reference proteome</keyword>
<reference evidence="3" key="1">
    <citation type="submission" date="2022-10" db="EMBL/GenBank/DDBJ databases">
        <title>Genome assembly of Pristionchus species.</title>
        <authorList>
            <person name="Yoshida K."/>
            <person name="Sommer R.J."/>
        </authorList>
    </citation>
    <scope>NUCLEOTIDE SEQUENCE [LARGE SCALE GENOMIC DNA]</scope>
    <source>
        <strain evidence="3">RS5460</strain>
    </source>
</reference>
<feature type="compositionally biased region" description="Basic and acidic residues" evidence="1">
    <location>
        <begin position="91"/>
        <end position="112"/>
    </location>
</feature>
<sequence length="173" mass="19977">RKSAMAAHPEPKDRNDLPEVKALEHLEQLEERVLDANLNLSQKLSDISQLAAQGKDSEAKMVIEEIRQQQEEQRELIQKQEKLVEQLNLHIEEHERIKSDEKRKDERKKSEEQMANDSSPAVRDVPQKEQSQEIQNVRAESYSVRPSVYKLEHKNINSVDVNVSNIVVKSLAP</sequence>
<protein>
    <submittedName>
        <fullName evidence="2">Uncharacterized protein</fullName>
    </submittedName>
</protein>
<dbReference type="EMBL" id="BTRK01000007">
    <property type="protein sequence ID" value="GMR63150.1"/>
    <property type="molecule type" value="Genomic_DNA"/>
</dbReference>
<dbReference type="AlphaFoldDB" id="A0AAN5IG55"/>
<feature type="region of interest" description="Disordered" evidence="1">
    <location>
        <begin position="91"/>
        <end position="139"/>
    </location>
</feature>
<name>A0AAN5IG55_9BILA</name>
<evidence type="ECO:0000256" key="1">
    <source>
        <dbReference type="SAM" id="MobiDB-lite"/>
    </source>
</evidence>
<evidence type="ECO:0000313" key="2">
    <source>
        <dbReference type="EMBL" id="GMR63150.1"/>
    </source>
</evidence>
<dbReference type="Proteomes" id="UP001328107">
    <property type="component" value="Unassembled WGS sequence"/>
</dbReference>
<gene>
    <name evidence="2" type="ORF">PMAYCL1PPCAC_33345</name>
</gene>
<comment type="caution">
    <text evidence="2">The sequence shown here is derived from an EMBL/GenBank/DDBJ whole genome shotgun (WGS) entry which is preliminary data.</text>
</comment>
<accession>A0AAN5IG55</accession>
<feature type="non-terminal residue" evidence="2">
    <location>
        <position position="1"/>
    </location>
</feature>
<proteinExistence type="predicted"/>
<evidence type="ECO:0000313" key="3">
    <source>
        <dbReference type="Proteomes" id="UP001328107"/>
    </source>
</evidence>
<organism evidence="2 3">
    <name type="scientific">Pristionchus mayeri</name>
    <dbReference type="NCBI Taxonomy" id="1317129"/>
    <lineage>
        <taxon>Eukaryota</taxon>
        <taxon>Metazoa</taxon>
        <taxon>Ecdysozoa</taxon>
        <taxon>Nematoda</taxon>
        <taxon>Chromadorea</taxon>
        <taxon>Rhabditida</taxon>
        <taxon>Rhabditina</taxon>
        <taxon>Diplogasteromorpha</taxon>
        <taxon>Diplogasteroidea</taxon>
        <taxon>Neodiplogasteridae</taxon>
        <taxon>Pristionchus</taxon>
    </lineage>
</organism>
<feature type="compositionally biased region" description="Basic and acidic residues" evidence="1">
    <location>
        <begin position="9"/>
        <end position="20"/>
    </location>
</feature>